<dbReference type="EMBL" id="CP027226">
    <property type="protein sequence ID" value="AVM42384.1"/>
    <property type="molecule type" value="Genomic_DNA"/>
</dbReference>
<dbReference type="PROSITE" id="PS00211">
    <property type="entry name" value="ABC_TRANSPORTER_1"/>
    <property type="match status" value="1"/>
</dbReference>
<dbReference type="SUPFAM" id="SSF52540">
    <property type="entry name" value="P-loop containing nucleoside triphosphate hydrolases"/>
    <property type="match status" value="1"/>
</dbReference>
<dbReference type="PANTHER" id="PTHR43394:SF1">
    <property type="entry name" value="ATP-BINDING CASSETTE SUB-FAMILY B MEMBER 10, MITOCHONDRIAL"/>
    <property type="match status" value="1"/>
</dbReference>
<evidence type="ECO:0000313" key="13">
    <source>
        <dbReference type="Proteomes" id="UP000237947"/>
    </source>
</evidence>
<dbReference type="GO" id="GO:0005524">
    <property type="term" value="F:ATP binding"/>
    <property type="evidence" value="ECO:0007669"/>
    <property type="project" value="UniProtKB-KW"/>
</dbReference>
<feature type="domain" description="ABC transporter" evidence="10">
    <location>
        <begin position="370"/>
        <end position="610"/>
    </location>
</feature>
<feature type="transmembrane region" description="Helical" evidence="9">
    <location>
        <begin position="169"/>
        <end position="187"/>
    </location>
</feature>
<dbReference type="GO" id="GO:0015421">
    <property type="term" value="F:ABC-type oligopeptide transporter activity"/>
    <property type="evidence" value="ECO:0007669"/>
    <property type="project" value="TreeGrafter"/>
</dbReference>
<keyword evidence="8 9" id="KW-0472">Membrane</keyword>
<dbReference type="SMART" id="SM00382">
    <property type="entry name" value="AAA"/>
    <property type="match status" value="1"/>
</dbReference>
<dbReference type="OrthoDB" id="9762778at2"/>
<dbReference type="Gene3D" id="1.20.1560.10">
    <property type="entry name" value="ABC transporter type 1, transmembrane domain"/>
    <property type="match status" value="1"/>
</dbReference>
<dbReference type="PANTHER" id="PTHR43394">
    <property type="entry name" value="ATP-DEPENDENT PERMEASE MDL1, MITOCHONDRIAL"/>
    <property type="match status" value="1"/>
</dbReference>
<dbReference type="Proteomes" id="UP000237947">
    <property type="component" value="Chromosome"/>
</dbReference>
<evidence type="ECO:0000256" key="1">
    <source>
        <dbReference type="ARBA" id="ARBA00004651"/>
    </source>
</evidence>
<dbReference type="AlphaFoldDB" id="A0A2S0KMZ6"/>
<keyword evidence="4 9" id="KW-0812">Transmembrane</keyword>
<feature type="domain" description="ABC transmembrane type-1" evidence="11">
    <location>
        <begin position="27"/>
        <end position="310"/>
    </location>
</feature>
<evidence type="ECO:0000256" key="8">
    <source>
        <dbReference type="ARBA" id="ARBA00023136"/>
    </source>
</evidence>
<keyword evidence="6 12" id="KW-0067">ATP-binding</keyword>
<dbReference type="InterPro" id="IPR003593">
    <property type="entry name" value="AAA+_ATPase"/>
</dbReference>
<name>A0A2S0KMZ6_9FIRM</name>
<feature type="transmembrane region" description="Helical" evidence="9">
    <location>
        <begin position="247"/>
        <end position="268"/>
    </location>
</feature>
<keyword evidence="7 9" id="KW-1133">Transmembrane helix</keyword>
<dbReference type="Pfam" id="PF00664">
    <property type="entry name" value="ABC_membrane"/>
    <property type="match status" value="1"/>
</dbReference>
<evidence type="ECO:0000313" key="12">
    <source>
        <dbReference type="EMBL" id="AVM42384.1"/>
    </source>
</evidence>
<dbReference type="RefSeq" id="WP_106012367.1">
    <property type="nucleotide sequence ID" value="NZ_CP027226.1"/>
</dbReference>
<proteinExistence type="predicted"/>
<dbReference type="InterPro" id="IPR027417">
    <property type="entry name" value="P-loop_NTPase"/>
</dbReference>
<feature type="transmembrane region" description="Helical" evidence="9">
    <location>
        <begin position="288"/>
        <end position="308"/>
    </location>
</feature>
<comment type="subcellular location">
    <subcellularLocation>
        <location evidence="1">Cell membrane</location>
        <topology evidence="1">Multi-pass membrane protein</topology>
    </subcellularLocation>
</comment>
<gene>
    <name evidence="12" type="ORF">C5Q98_03700</name>
</gene>
<keyword evidence="3" id="KW-1003">Cell membrane</keyword>
<dbReference type="PROSITE" id="PS50893">
    <property type="entry name" value="ABC_TRANSPORTER_2"/>
    <property type="match status" value="1"/>
</dbReference>
<dbReference type="GO" id="GO:0016887">
    <property type="term" value="F:ATP hydrolysis activity"/>
    <property type="evidence" value="ECO:0007669"/>
    <property type="project" value="InterPro"/>
</dbReference>
<dbReference type="Pfam" id="PF00005">
    <property type="entry name" value="ABC_tran"/>
    <property type="match status" value="1"/>
</dbReference>
<dbReference type="CDD" id="cd18548">
    <property type="entry name" value="ABC_6TM_Tm287_like"/>
    <property type="match status" value="1"/>
</dbReference>
<protein>
    <submittedName>
        <fullName evidence="12">ATP-binding protein</fullName>
    </submittedName>
</protein>
<organism evidence="12 13">
    <name type="scientific">Fastidiosipila sanguinis</name>
    <dbReference type="NCBI Taxonomy" id="236753"/>
    <lineage>
        <taxon>Bacteria</taxon>
        <taxon>Bacillati</taxon>
        <taxon>Bacillota</taxon>
        <taxon>Clostridia</taxon>
        <taxon>Eubacteriales</taxon>
        <taxon>Oscillospiraceae</taxon>
        <taxon>Fastidiosipila</taxon>
    </lineage>
</organism>
<dbReference type="KEGG" id="fsa:C5Q98_03700"/>
<evidence type="ECO:0000256" key="3">
    <source>
        <dbReference type="ARBA" id="ARBA00022475"/>
    </source>
</evidence>
<evidence type="ECO:0000259" key="11">
    <source>
        <dbReference type="PROSITE" id="PS50929"/>
    </source>
</evidence>
<evidence type="ECO:0000259" key="10">
    <source>
        <dbReference type="PROSITE" id="PS50893"/>
    </source>
</evidence>
<accession>A0A2S0KMZ6</accession>
<evidence type="ECO:0000256" key="9">
    <source>
        <dbReference type="SAM" id="Phobius"/>
    </source>
</evidence>
<dbReference type="InterPro" id="IPR003439">
    <property type="entry name" value="ABC_transporter-like_ATP-bd"/>
</dbReference>
<evidence type="ECO:0000256" key="6">
    <source>
        <dbReference type="ARBA" id="ARBA00022840"/>
    </source>
</evidence>
<dbReference type="SUPFAM" id="SSF90123">
    <property type="entry name" value="ABC transporter transmembrane region"/>
    <property type="match status" value="1"/>
</dbReference>
<evidence type="ECO:0000256" key="2">
    <source>
        <dbReference type="ARBA" id="ARBA00022448"/>
    </source>
</evidence>
<dbReference type="InterPro" id="IPR036640">
    <property type="entry name" value="ABC1_TM_sf"/>
</dbReference>
<keyword evidence="5" id="KW-0547">Nucleotide-binding</keyword>
<evidence type="ECO:0000256" key="5">
    <source>
        <dbReference type="ARBA" id="ARBA00022741"/>
    </source>
</evidence>
<evidence type="ECO:0000256" key="7">
    <source>
        <dbReference type="ARBA" id="ARBA00022989"/>
    </source>
</evidence>
<dbReference type="GO" id="GO:0005886">
    <property type="term" value="C:plasma membrane"/>
    <property type="evidence" value="ECO:0007669"/>
    <property type="project" value="UniProtKB-SubCell"/>
</dbReference>
<dbReference type="PROSITE" id="PS50929">
    <property type="entry name" value="ABC_TM1F"/>
    <property type="match status" value="1"/>
</dbReference>
<keyword evidence="2" id="KW-0813">Transport</keyword>
<sequence length="622" mass="68831">MEKESKKSSSAFLRIAGYIKPFKLQAIVGPAAKMIEAVIELLIPLIMAKMIDSIPKHQGDSKFFLLSGLGLLLIVIASFGFSCICQYMASVASQGVGTHIRRDLYKKIQTFSFRQLDKFGAVSLSNRLTLDIGNIQFAVAKFIRLLFRAPLLIIGSTVAAFIISPSIALIFIPIIIFIFALLIFLMSKTIPMQVQAQEDTDELGSLVQDQLGGIRIIRAFNRSKHEKDFFLKNNKALNFILEKIGKLSALLTPGSALIINLATIFVLVLGGDRIQMQTLTAGELIALINYLGLVLQGVTVLTTLLVEVPRIMSSCERLAEALDTEPEIQVLSEEEINLIDSERYRTADPKSAKTYALEVAGAKNDNLLCVNSIDFAYARDAKPVLAEISFALNRGESLGIIGATGSGKSSLARIIQRFYEASFGQIYINGKDIRNMERAEIIQNITYVPQKPLLFTGTIRENISLGLSEAEKDELANLDKRLWDALEIAQAKDFVEGKQNGLDAEVERNGRNFSGGQRQRLSIARALALQTPIVIFDDSASALDYATEAKLNNAIRNLSWKPAMIYISQRVRSMQNMDKIILLDTGRIVAEGTHEELLENSQLYKEIYLSQEKPVEAGDNNE</sequence>
<reference evidence="13" key="1">
    <citation type="submission" date="2018-02" db="EMBL/GenBank/DDBJ databases">
        <authorList>
            <person name="Holder M.E."/>
            <person name="Ajami N.J."/>
            <person name="Petrosino J.F."/>
        </authorList>
    </citation>
    <scope>NUCLEOTIDE SEQUENCE [LARGE SCALE GENOMIC DNA]</scope>
    <source>
        <strain evidence="13">CCUG 47711</strain>
    </source>
</reference>
<dbReference type="FunFam" id="3.40.50.300:FF:000854">
    <property type="entry name" value="Multidrug ABC transporter ATP-binding protein"/>
    <property type="match status" value="1"/>
</dbReference>
<feature type="transmembrane region" description="Helical" evidence="9">
    <location>
        <begin position="63"/>
        <end position="84"/>
    </location>
</feature>
<dbReference type="Gene3D" id="3.40.50.300">
    <property type="entry name" value="P-loop containing nucleotide triphosphate hydrolases"/>
    <property type="match status" value="1"/>
</dbReference>
<dbReference type="InterPro" id="IPR039421">
    <property type="entry name" value="Type_1_exporter"/>
</dbReference>
<dbReference type="InterPro" id="IPR011527">
    <property type="entry name" value="ABC1_TM_dom"/>
</dbReference>
<evidence type="ECO:0000256" key="4">
    <source>
        <dbReference type="ARBA" id="ARBA00022692"/>
    </source>
</evidence>
<dbReference type="InterPro" id="IPR017871">
    <property type="entry name" value="ABC_transporter-like_CS"/>
</dbReference>
<feature type="transmembrane region" description="Helical" evidence="9">
    <location>
        <begin position="31"/>
        <end position="51"/>
    </location>
</feature>
<keyword evidence="13" id="KW-1185">Reference proteome</keyword>